<sequence length="1750" mass="186803">MGIAKIAGVFGIMALSASAALLARIPMAERVIASRNSYALPASADISRTLLPDGRVFEVHGAQGWADLIDSPAAHHRVTLPQIRRFASVTVMPTGHVLLWGGMDAQGHVLATGEWFEPGTQRFIHAAHLNLPARAAHTLTVLTDGRLLMTGGLSTQGTPATTALLWDPRQRQIAPVIGSISPRLEATASTEADGSVSITGGVDLLGQPVRGTLRFDPVTQTLSPDTRTASAPTPEIATFPVSEAKQAPLQGPLAIRFNAPVDMRQLTGKTVTLLGPAGVVPTRVVGVEGGRLAFVQLPDDLYPGSRYTLFVQGLHRADDRPVPYTAVGFTTATLSPGVEVAGHGSAPLSAGSASYAVTGPALHLMAGGDHETSCSTHEPDQLCRAHSFIRDGAWYPGQNNAPDATGAHWRLYQRRQTLPDTRSLAASLAKGATALIGQVRQIDETPVGDVEVSIGGIKTRTNAQGLFVLDGLTAGRGELFIDGRTANHGAKEYGRFLVGADIKANAVNHMPFVMYLPRVLPRDKITLPSPTSREVVLTHPDMPGLELHIPAGTVLKDREGHVLTHIAIVPTPVDRAPFPLPDNFPMYFTIQPGDAVVQGLDPRTAQGVRVVYPNYGHAKPNTSADFWVYNVKSGWQMYGSGHVSADAKHLAPDPGVSVVWALGAGASLNNTSPPGGRTCNGTTRSQPVDLQTGMFFHEWNDLAIRDVVPLTLTRAYRSDDNGSHAFGIGGNSNYGIHIYSADGNFSAPEVVMPCGEGIVFNLVSGSLAWPFTPATIWEHTATNSAFYGATLQFLFDGTSDGAHWILTMKDGTEYAFTRHAPNQLAWMQDRYGNLTQMNYNGGLLDQVVSPSGRSIVFGYDSGNRIVSATDNTSRQVSYAYGSGGTLSTVTYPDQTTEQYTYDGANRMLTMQDRRGNVWVSNHYDVNGRIDKQTLADQTYYQFAYATNSGGAVTATTVTDPNGHQEHLTFDPVSKYPLTDTFAYGTSLAQTTAYVREASGLVDSTTDALNRTTAYTYDDLGNVTKVTRLAGTANATSYQYSYTSDFSQLASITDPLGHTSTMSYENGCLSGITDSLNHSTTILCNSAGQISAIEDPLGHITTLSYQGYDLESLTDGLGRSTLLAVDALGRPTAVKDPLGIVTLAQYDTNDRVVQVTDGLNQSTTVSYDGNGNPTGVTLPSSAAISETYDLRNRPLTHTDALGQVDSWTYDGMGDVMSHTDRKQQVTMYSYDALNRRTLVSYADGSGTQASYDAGNRVTQLLDTNTGSLSWGYDGLDRVTAAVTPQGTISYGYDAAGRRTSMTPAAQAIVNYVYDNANRLTSLSQGSETVQFGYDASNRRTSLVLPNGIGVAYAYDDANQLTGINYTTPSQTPLGALAYGYDADGRRVSKTGSFATDILPTPTTQNGVFDLNNRQTTFNSGALSYDANGNLTSDGVNTYTWNARNQLSEITAGGTVQASYTYDALGRRAAKAMSGITPTQYLYDGANAVQETLGNTINPILTGLGTDERFARNDVTGRTYFLTDALGSTLALTDPTGAIRQRYNYDPYGTVTQMDNSTGFTNPYLYTGREADAPGLYYYRARYYSPMLGRFISEDPLGFRGGQSNLYAYAGSSPVMYVDPYGLWSSGASFYAGVGGGVTFGVDPNDGGFFITFSFGFGLGDSINLYTPSGSRPGSKAGDCSHARIGLDLFAGVGSNIGPVGAGLSGNLGRTFYPGIEKDSEAHGGIAPTWGVDWAWKQELQAAAGGQITLGY</sequence>
<evidence type="ECO:0000313" key="4">
    <source>
        <dbReference type="EMBL" id="MFC5438372.1"/>
    </source>
</evidence>
<dbReference type="Proteomes" id="UP001596013">
    <property type="component" value="Unassembled WGS sequence"/>
</dbReference>
<reference evidence="5" key="1">
    <citation type="journal article" date="2019" name="Int. J. Syst. Evol. Microbiol.">
        <title>The Global Catalogue of Microorganisms (GCM) 10K type strain sequencing project: providing services to taxonomists for standard genome sequencing and annotation.</title>
        <authorList>
            <consortium name="The Broad Institute Genomics Platform"/>
            <consortium name="The Broad Institute Genome Sequencing Center for Infectious Disease"/>
            <person name="Wu L."/>
            <person name="Ma J."/>
        </authorList>
    </citation>
    <scope>NUCLEOTIDE SEQUENCE [LARGE SCALE GENOMIC DNA]</scope>
    <source>
        <strain evidence="5">JCM 17130</strain>
    </source>
</reference>
<dbReference type="RefSeq" id="WP_377306988.1">
    <property type="nucleotide sequence ID" value="NZ_JBHSMK010000011.1"/>
</dbReference>
<dbReference type="InterPro" id="IPR050708">
    <property type="entry name" value="T6SS_VgrG/RHS"/>
</dbReference>
<dbReference type="InterPro" id="IPR056823">
    <property type="entry name" value="TEN-like_YD-shell"/>
</dbReference>
<accession>A0ABW0JRD8</accession>
<evidence type="ECO:0000259" key="3">
    <source>
        <dbReference type="Pfam" id="PF25023"/>
    </source>
</evidence>
<feature type="domain" description="Teneurin-like YD-shell" evidence="3">
    <location>
        <begin position="1350"/>
        <end position="1593"/>
    </location>
</feature>
<dbReference type="Pfam" id="PF20148">
    <property type="entry name" value="DUF6531"/>
    <property type="match status" value="1"/>
</dbReference>
<evidence type="ECO:0000313" key="5">
    <source>
        <dbReference type="Proteomes" id="UP001596013"/>
    </source>
</evidence>
<dbReference type="NCBIfam" id="TIGR01643">
    <property type="entry name" value="YD_repeat_2x"/>
    <property type="match status" value="4"/>
</dbReference>
<protein>
    <submittedName>
        <fullName evidence="4">RHS repeat-associated core domain-containing protein</fullName>
    </submittedName>
</protein>
<proteinExistence type="predicted"/>
<dbReference type="EMBL" id="JBHSMK010000011">
    <property type="protein sequence ID" value="MFC5438372.1"/>
    <property type="molecule type" value="Genomic_DNA"/>
</dbReference>
<evidence type="ECO:0000259" key="2">
    <source>
        <dbReference type="Pfam" id="PF20148"/>
    </source>
</evidence>
<dbReference type="InterPro" id="IPR015915">
    <property type="entry name" value="Kelch-typ_b-propeller"/>
</dbReference>
<name>A0ABW0JRD8_9GAMM</name>
<dbReference type="PANTHER" id="PTHR32305">
    <property type="match status" value="1"/>
</dbReference>
<keyword evidence="1" id="KW-0677">Repeat</keyword>
<dbReference type="SUPFAM" id="SSF117281">
    <property type="entry name" value="Kelch motif"/>
    <property type="match status" value="1"/>
</dbReference>
<dbReference type="Gene3D" id="2.120.10.80">
    <property type="entry name" value="Kelch-type beta propeller"/>
    <property type="match status" value="1"/>
</dbReference>
<evidence type="ECO:0000256" key="1">
    <source>
        <dbReference type="ARBA" id="ARBA00022737"/>
    </source>
</evidence>
<dbReference type="InterPro" id="IPR006530">
    <property type="entry name" value="YD"/>
</dbReference>
<dbReference type="InterPro" id="IPR045351">
    <property type="entry name" value="DUF6531"/>
</dbReference>
<keyword evidence="5" id="KW-1185">Reference proteome</keyword>
<dbReference type="InterPro" id="IPR031325">
    <property type="entry name" value="RHS_repeat"/>
</dbReference>
<organism evidence="4 5">
    <name type="scientific">Rhodanobacter umsongensis</name>
    <dbReference type="NCBI Taxonomy" id="633153"/>
    <lineage>
        <taxon>Bacteria</taxon>
        <taxon>Pseudomonadati</taxon>
        <taxon>Pseudomonadota</taxon>
        <taxon>Gammaproteobacteria</taxon>
        <taxon>Lysobacterales</taxon>
        <taxon>Rhodanobacteraceae</taxon>
        <taxon>Rhodanobacter</taxon>
    </lineage>
</organism>
<dbReference type="Pfam" id="PF05593">
    <property type="entry name" value="RHS_repeat"/>
    <property type="match status" value="4"/>
</dbReference>
<dbReference type="PANTHER" id="PTHR32305:SF15">
    <property type="entry name" value="PROTEIN RHSA-RELATED"/>
    <property type="match status" value="1"/>
</dbReference>
<dbReference type="NCBIfam" id="TIGR03696">
    <property type="entry name" value="Rhs_assc_core"/>
    <property type="match status" value="1"/>
</dbReference>
<feature type="domain" description="DUF6531" evidence="2">
    <location>
        <begin position="686"/>
        <end position="743"/>
    </location>
</feature>
<gene>
    <name evidence="4" type="ORF">ACFPME_17570</name>
</gene>
<dbReference type="Gene3D" id="2.180.10.10">
    <property type="entry name" value="RHS repeat-associated core"/>
    <property type="match status" value="3"/>
</dbReference>
<comment type="caution">
    <text evidence="4">The sequence shown here is derived from an EMBL/GenBank/DDBJ whole genome shotgun (WGS) entry which is preliminary data.</text>
</comment>
<dbReference type="InterPro" id="IPR022385">
    <property type="entry name" value="Rhs_assc_core"/>
</dbReference>
<dbReference type="Pfam" id="PF25023">
    <property type="entry name" value="TEN_YD-shell"/>
    <property type="match status" value="1"/>
</dbReference>